<protein>
    <recommendedName>
        <fullName evidence="5">Armadillo-like helical domain-containing protein</fullName>
    </recommendedName>
</protein>
<evidence type="ECO:0000256" key="3">
    <source>
        <dbReference type="ARBA" id="ARBA00022989"/>
    </source>
</evidence>
<keyword evidence="7" id="KW-1185">Reference proteome</keyword>
<gene>
    <name evidence="6" type="ORF">FIBSPDRAFT_1041539</name>
</gene>
<organism evidence="6 7">
    <name type="scientific">Athelia psychrophila</name>
    <dbReference type="NCBI Taxonomy" id="1759441"/>
    <lineage>
        <taxon>Eukaryota</taxon>
        <taxon>Fungi</taxon>
        <taxon>Dikarya</taxon>
        <taxon>Basidiomycota</taxon>
        <taxon>Agaricomycotina</taxon>
        <taxon>Agaricomycetes</taxon>
        <taxon>Agaricomycetidae</taxon>
        <taxon>Atheliales</taxon>
        <taxon>Atheliaceae</taxon>
        <taxon>Athelia</taxon>
    </lineage>
</organism>
<proteinExistence type="predicted"/>
<feature type="domain" description="Armadillo-like helical" evidence="5">
    <location>
        <begin position="287"/>
        <end position="516"/>
    </location>
</feature>
<dbReference type="PANTHER" id="PTHR13608:SF3">
    <property type="entry name" value="ARMADILLO-LIKE HELICAL DOMAIN-CONTAINING PROTEIN 3"/>
    <property type="match status" value="1"/>
</dbReference>
<dbReference type="Pfam" id="PF08427">
    <property type="entry name" value="ARMH3_C"/>
    <property type="match status" value="1"/>
</dbReference>
<evidence type="ECO:0000256" key="2">
    <source>
        <dbReference type="ARBA" id="ARBA00022692"/>
    </source>
</evidence>
<dbReference type="EMBL" id="KV417521">
    <property type="protein sequence ID" value="KZP25398.1"/>
    <property type="molecule type" value="Genomic_DNA"/>
</dbReference>
<dbReference type="InterPro" id="IPR013636">
    <property type="entry name" value="ARMH3_C"/>
</dbReference>
<accession>A0A166NUL2</accession>
<dbReference type="SMART" id="SM01158">
    <property type="entry name" value="DUF1741"/>
    <property type="match status" value="1"/>
</dbReference>
<evidence type="ECO:0000256" key="1">
    <source>
        <dbReference type="ARBA" id="ARBA00004370"/>
    </source>
</evidence>
<dbReference type="GO" id="GO:0005829">
    <property type="term" value="C:cytosol"/>
    <property type="evidence" value="ECO:0007669"/>
    <property type="project" value="TreeGrafter"/>
</dbReference>
<keyword evidence="3" id="KW-1133">Transmembrane helix</keyword>
<comment type="subcellular location">
    <subcellularLocation>
        <location evidence="1">Membrane</location>
    </subcellularLocation>
</comment>
<keyword evidence="4" id="KW-0472">Membrane</keyword>
<evidence type="ECO:0000256" key="4">
    <source>
        <dbReference type="ARBA" id="ARBA00023136"/>
    </source>
</evidence>
<dbReference type="AlphaFoldDB" id="A0A166NUL2"/>
<keyword evidence="2" id="KW-0812">Transmembrane</keyword>
<dbReference type="GO" id="GO:0016020">
    <property type="term" value="C:membrane"/>
    <property type="evidence" value="ECO:0007669"/>
    <property type="project" value="UniProtKB-SubCell"/>
</dbReference>
<evidence type="ECO:0000259" key="5">
    <source>
        <dbReference type="SMART" id="SM01158"/>
    </source>
</evidence>
<dbReference type="InterPro" id="IPR039868">
    <property type="entry name" value="ARMD3-like"/>
</dbReference>
<sequence>MDVFAGGVRRSDERFMEMTATVDDILKDASSSPNLRHKSLQLAIVFMCSIGQLSPGAYFLRQDLFPSISTFIKSRDTGIYTFEALLFLGILANFHKSEAARLNPYLLRIKSFDDEECMIRMAWAANFAANSVIKAYRDISDDSEATLAIAFGSLLTSFRSDRTLFPKATESPRELFRSQPIEAVVVILPIFELLRLNSTFPVILALSISQGADQAANTLPLPLTLISLSSYLLTHASSISSPRATAYANLALNTLLSFAQNESIMGIFCQPFQGTIRLCRQRLPLLPSTTPPKAPVCALLDCCVLWLRHNLHKRLEVHSHITCIWICHRTIWFLQARQMRIEYDWAELWRAIIGLLAFLSNKVDSLITTGSVEKLARDTVLLLDFALYKADAFLSTPKAIHEFVYELIQTAGILKKQQSFLQAARSTSSRRASWQTDDAVKALNHLISVTDHYEQMVASAGPQSAKQAMRLVAKSIENDGLHIGPGELLQSEEPLKQTEDVYGFVRYACVDGLALMP</sequence>
<dbReference type="PANTHER" id="PTHR13608">
    <property type="entry name" value="ARMADILLO-LIKE HELICAL DOMAIN-CONTAINING PROTEIN 3"/>
    <property type="match status" value="1"/>
</dbReference>
<evidence type="ECO:0000313" key="7">
    <source>
        <dbReference type="Proteomes" id="UP000076532"/>
    </source>
</evidence>
<dbReference type="STRING" id="436010.A0A166NUL2"/>
<dbReference type="OrthoDB" id="2012278at2759"/>
<evidence type="ECO:0000313" key="6">
    <source>
        <dbReference type="EMBL" id="KZP25398.1"/>
    </source>
</evidence>
<name>A0A166NUL2_9AGAM</name>
<dbReference type="Proteomes" id="UP000076532">
    <property type="component" value="Unassembled WGS sequence"/>
</dbReference>
<reference evidence="6 7" key="1">
    <citation type="journal article" date="2016" name="Mol. Biol. Evol.">
        <title>Comparative Genomics of Early-Diverging Mushroom-Forming Fungi Provides Insights into the Origins of Lignocellulose Decay Capabilities.</title>
        <authorList>
            <person name="Nagy L.G."/>
            <person name="Riley R."/>
            <person name="Tritt A."/>
            <person name="Adam C."/>
            <person name="Daum C."/>
            <person name="Floudas D."/>
            <person name="Sun H."/>
            <person name="Yadav J.S."/>
            <person name="Pangilinan J."/>
            <person name="Larsson K.H."/>
            <person name="Matsuura K."/>
            <person name="Barry K."/>
            <person name="Labutti K."/>
            <person name="Kuo R."/>
            <person name="Ohm R.A."/>
            <person name="Bhattacharya S.S."/>
            <person name="Shirouzu T."/>
            <person name="Yoshinaga Y."/>
            <person name="Martin F.M."/>
            <person name="Grigoriev I.V."/>
            <person name="Hibbett D.S."/>
        </authorList>
    </citation>
    <scope>NUCLEOTIDE SEQUENCE [LARGE SCALE GENOMIC DNA]</scope>
    <source>
        <strain evidence="6 7">CBS 109695</strain>
    </source>
</reference>